<feature type="compositionally biased region" description="Low complexity" evidence="12">
    <location>
        <begin position="644"/>
        <end position="657"/>
    </location>
</feature>
<evidence type="ECO:0000259" key="13">
    <source>
        <dbReference type="Pfam" id="PF00224"/>
    </source>
</evidence>
<evidence type="ECO:0000313" key="15">
    <source>
        <dbReference type="Proteomes" id="UP000662747"/>
    </source>
</evidence>
<dbReference type="SUPFAM" id="SSF51621">
    <property type="entry name" value="Phosphoenolpyruvate/pyruvate domain"/>
    <property type="match status" value="1"/>
</dbReference>
<evidence type="ECO:0000256" key="6">
    <source>
        <dbReference type="ARBA" id="ARBA00022741"/>
    </source>
</evidence>
<dbReference type="Pfam" id="PF00224">
    <property type="entry name" value="PK"/>
    <property type="match status" value="2"/>
</dbReference>
<feature type="domain" description="Pyruvate kinase barrel" evidence="13">
    <location>
        <begin position="153"/>
        <end position="219"/>
    </location>
</feature>
<evidence type="ECO:0000256" key="10">
    <source>
        <dbReference type="ARBA" id="ARBA00023152"/>
    </source>
</evidence>
<evidence type="ECO:0000313" key="14">
    <source>
        <dbReference type="EMBL" id="QSQ19102.1"/>
    </source>
</evidence>
<evidence type="ECO:0000256" key="7">
    <source>
        <dbReference type="ARBA" id="ARBA00022777"/>
    </source>
</evidence>
<evidence type="ECO:0000256" key="12">
    <source>
        <dbReference type="SAM" id="MobiDB-lite"/>
    </source>
</evidence>
<dbReference type="SUPFAM" id="SSF50800">
    <property type="entry name" value="PK beta-barrel domain-like"/>
    <property type="match status" value="1"/>
</dbReference>
<dbReference type="InterPro" id="IPR015813">
    <property type="entry name" value="Pyrv/PenolPyrv_kinase-like_dom"/>
</dbReference>
<gene>
    <name evidence="14" type="ORF">JY651_27545</name>
</gene>
<evidence type="ECO:0000256" key="11">
    <source>
        <dbReference type="ARBA" id="ARBA00023317"/>
    </source>
</evidence>
<dbReference type="InterPro" id="IPR011037">
    <property type="entry name" value="Pyrv_Knase-like_insert_dom_sf"/>
</dbReference>
<evidence type="ECO:0000256" key="9">
    <source>
        <dbReference type="ARBA" id="ARBA00022842"/>
    </source>
</evidence>
<dbReference type="EC" id="2.7.1.40" evidence="3"/>
<sequence>MHAPDEHLRAIQSEVLAVWRHVTRFQERSLAALRAVHSTYRRSAENLLAYVGLRQLDLRRLQLELGDWGLSSLGRCEGHVLSNLRQLMNRLDEALATEAHARLPGGHGELPDDTITRGEAVSLLHQHTRDLLGPRPSHRHVRIMVTANEAEPPSDEAVAALLRAGMDVLRINVAHGHPALWRQLAEAARRVAAALGLPVRILVDLEGPKLRTTRFRSGPAIVRYRPRKDAWGRVAHALKVRVLGEQAPGAPSSSGEPLPIRVPDAWLARLRVGDVLRTRDSRDRSRELRITEVAPGAALAELRSTCYLINGATLSWVRGAHELDRCLVTGLPPRAGFAELRVGDVFELGLHTEEGHPGVRDPRDDRAWLEPPRIGLGLGGATLELKPGHHVLLDDGKVEAVIETTRGDLATARVVRAAKNRVKIRAGKGVNLPDSEIHAPALSPRDREVLGEVIELADAIGISFVRKPADLREAIQMIQRTAAGRPVGIIVKLETAYALKSLPELLLEAMRHYPVGVMIARGDLAVEVGFERMAELQQEILWFAEAAHLPVVWATQVLETLARTGIPSRAEISDAALSVQAECVMLNKGPYVTEACRSLDVILRKMEQHQFKKRNLYRPLRISLDVKAIPPVEVSVPDVPPPSHAAGAPASSEPAGR</sequence>
<dbReference type="PANTHER" id="PTHR11817">
    <property type="entry name" value="PYRUVATE KINASE"/>
    <property type="match status" value="1"/>
</dbReference>
<keyword evidence="4" id="KW-0808">Transferase</keyword>
<evidence type="ECO:0000256" key="5">
    <source>
        <dbReference type="ARBA" id="ARBA00022723"/>
    </source>
</evidence>
<dbReference type="InterPro" id="IPR001697">
    <property type="entry name" value="Pyr_Knase"/>
</dbReference>
<evidence type="ECO:0000256" key="2">
    <source>
        <dbReference type="ARBA" id="ARBA00008663"/>
    </source>
</evidence>
<comment type="pathway">
    <text evidence="1">Carbohydrate degradation; glycolysis; pyruvate from D-glyceraldehyde 3-phosphate: step 5/5.</text>
</comment>
<name>A0ABX7NNK1_9BACT</name>
<proteinExistence type="inferred from homology"/>
<evidence type="ECO:0000256" key="4">
    <source>
        <dbReference type="ARBA" id="ARBA00022679"/>
    </source>
</evidence>
<keyword evidence="8" id="KW-0067">ATP-binding</keyword>
<reference evidence="14 15" key="1">
    <citation type="submission" date="2021-02" db="EMBL/GenBank/DDBJ databases">
        <title>De Novo genome assembly of isolated myxobacteria.</title>
        <authorList>
            <person name="Stevens D.C."/>
        </authorList>
    </citation>
    <scope>NUCLEOTIDE SEQUENCE [LARGE SCALE GENOMIC DNA]</scope>
    <source>
        <strain evidence="15">SCPEA02</strain>
    </source>
</reference>
<dbReference type="Gene3D" id="2.40.33.10">
    <property type="entry name" value="PK beta-barrel domain-like"/>
    <property type="match status" value="2"/>
</dbReference>
<protein>
    <recommendedName>
        <fullName evidence="3">pyruvate kinase</fullName>
        <ecNumber evidence="3">2.7.1.40</ecNumber>
    </recommendedName>
</protein>
<dbReference type="Proteomes" id="UP000662747">
    <property type="component" value="Chromosome"/>
</dbReference>
<keyword evidence="7" id="KW-0418">Kinase</keyword>
<feature type="region of interest" description="Disordered" evidence="12">
    <location>
        <begin position="635"/>
        <end position="657"/>
    </location>
</feature>
<evidence type="ECO:0000256" key="3">
    <source>
        <dbReference type="ARBA" id="ARBA00012142"/>
    </source>
</evidence>
<dbReference type="InterPro" id="IPR040442">
    <property type="entry name" value="Pyrv_kinase-like_dom_sf"/>
</dbReference>
<evidence type="ECO:0000256" key="1">
    <source>
        <dbReference type="ARBA" id="ARBA00004997"/>
    </source>
</evidence>
<accession>A0ABX7NNK1</accession>
<dbReference type="RefSeq" id="WP_206720690.1">
    <property type="nucleotide sequence ID" value="NZ_CP071090.1"/>
</dbReference>
<keyword evidence="6" id="KW-0547">Nucleotide-binding</keyword>
<feature type="domain" description="Pyruvate kinase barrel" evidence="13">
    <location>
        <begin position="382"/>
        <end position="587"/>
    </location>
</feature>
<keyword evidence="11" id="KW-0670">Pyruvate</keyword>
<evidence type="ECO:0000256" key="8">
    <source>
        <dbReference type="ARBA" id="ARBA00022840"/>
    </source>
</evidence>
<organism evidence="14 15">
    <name type="scientific">Pyxidicoccus parkwayensis</name>
    <dbReference type="NCBI Taxonomy" id="2813578"/>
    <lineage>
        <taxon>Bacteria</taxon>
        <taxon>Pseudomonadati</taxon>
        <taxon>Myxococcota</taxon>
        <taxon>Myxococcia</taxon>
        <taxon>Myxococcales</taxon>
        <taxon>Cystobacterineae</taxon>
        <taxon>Myxococcaceae</taxon>
        <taxon>Pyxidicoccus</taxon>
    </lineage>
</organism>
<keyword evidence="10" id="KW-0324">Glycolysis</keyword>
<dbReference type="InterPro" id="IPR015793">
    <property type="entry name" value="Pyrv_Knase_brl"/>
</dbReference>
<keyword evidence="5" id="KW-0479">Metal-binding</keyword>
<dbReference type="EMBL" id="CP071090">
    <property type="protein sequence ID" value="QSQ19102.1"/>
    <property type="molecule type" value="Genomic_DNA"/>
</dbReference>
<dbReference type="Gene3D" id="3.20.20.60">
    <property type="entry name" value="Phosphoenolpyruvate-binding domains"/>
    <property type="match status" value="2"/>
</dbReference>
<keyword evidence="15" id="KW-1185">Reference proteome</keyword>
<dbReference type="InterPro" id="IPR015806">
    <property type="entry name" value="Pyrv_Knase_insert_dom_sf"/>
</dbReference>
<keyword evidence="9" id="KW-0460">Magnesium</keyword>
<comment type="similarity">
    <text evidence="2">Belongs to the pyruvate kinase family.</text>
</comment>